<evidence type="ECO:0000313" key="9">
    <source>
        <dbReference type="Proteomes" id="UP000614200"/>
    </source>
</evidence>
<gene>
    <name evidence="8" type="ORF">ISU02_11750</name>
</gene>
<dbReference type="RefSeq" id="WP_194702036.1">
    <property type="nucleotide sequence ID" value="NZ_JADKNH010000006.1"/>
</dbReference>
<keyword evidence="5" id="KW-0598">Phosphotransferase system</keyword>
<dbReference type="NCBIfam" id="TIGR00830">
    <property type="entry name" value="PTBA"/>
    <property type="match status" value="1"/>
</dbReference>
<feature type="domain" description="PTS EIIA type-1" evidence="7">
    <location>
        <begin position="29"/>
        <end position="135"/>
    </location>
</feature>
<evidence type="ECO:0000256" key="5">
    <source>
        <dbReference type="ARBA" id="ARBA00022683"/>
    </source>
</evidence>
<comment type="subcellular location">
    <subcellularLocation>
        <location evidence="1">Cytoplasm</location>
    </subcellularLocation>
</comment>
<evidence type="ECO:0000256" key="6">
    <source>
        <dbReference type="ARBA" id="ARBA00022777"/>
    </source>
</evidence>
<comment type="caution">
    <text evidence="8">The sequence shown here is derived from an EMBL/GenBank/DDBJ whole genome shotgun (WGS) entry which is preliminary data.</text>
</comment>
<dbReference type="PANTHER" id="PTHR45008:SF1">
    <property type="entry name" value="PTS SYSTEM GLUCOSE-SPECIFIC EIIA COMPONENT"/>
    <property type="match status" value="1"/>
</dbReference>
<dbReference type="SUPFAM" id="SSF51261">
    <property type="entry name" value="Duplicated hybrid motif"/>
    <property type="match status" value="1"/>
</dbReference>
<keyword evidence="2" id="KW-0813">Transport</keyword>
<keyword evidence="3 8" id="KW-0762">Sugar transport</keyword>
<evidence type="ECO:0000313" key="8">
    <source>
        <dbReference type="EMBL" id="MBF4693803.1"/>
    </source>
</evidence>
<evidence type="ECO:0000256" key="1">
    <source>
        <dbReference type="ARBA" id="ARBA00004496"/>
    </source>
</evidence>
<dbReference type="Gene3D" id="2.70.70.10">
    <property type="entry name" value="Glucose Permease (Domain IIA)"/>
    <property type="match status" value="1"/>
</dbReference>
<evidence type="ECO:0000256" key="4">
    <source>
        <dbReference type="ARBA" id="ARBA00022679"/>
    </source>
</evidence>
<organism evidence="8 9">
    <name type="scientific">Fusibacter ferrireducens</name>
    <dbReference type="NCBI Taxonomy" id="2785058"/>
    <lineage>
        <taxon>Bacteria</taxon>
        <taxon>Bacillati</taxon>
        <taxon>Bacillota</taxon>
        <taxon>Clostridia</taxon>
        <taxon>Eubacteriales</taxon>
        <taxon>Eubacteriales Family XII. Incertae Sedis</taxon>
        <taxon>Fusibacter</taxon>
    </lineage>
</organism>
<dbReference type="InterPro" id="IPR050890">
    <property type="entry name" value="PTS_EIIA_component"/>
</dbReference>
<protein>
    <submittedName>
        <fullName evidence="8">PTS glucose transporter subunit IIA</fullName>
    </submittedName>
</protein>
<dbReference type="Proteomes" id="UP000614200">
    <property type="component" value="Unassembled WGS sequence"/>
</dbReference>
<dbReference type="InterPro" id="IPR011055">
    <property type="entry name" value="Dup_hybrid_motif"/>
</dbReference>
<dbReference type="EMBL" id="JADKNH010000006">
    <property type="protein sequence ID" value="MBF4693803.1"/>
    <property type="molecule type" value="Genomic_DNA"/>
</dbReference>
<keyword evidence="9" id="KW-1185">Reference proteome</keyword>
<keyword evidence="6" id="KW-0418">Kinase</keyword>
<dbReference type="InterPro" id="IPR001127">
    <property type="entry name" value="PTS_EIIA_1_perm"/>
</dbReference>
<evidence type="ECO:0000256" key="2">
    <source>
        <dbReference type="ARBA" id="ARBA00022448"/>
    </source>
</evidence>
<keyword evidence="4" id="KW-0808">Transferase</keyword>
<sequence>MFNFLKNSKSVRIEMPFEGEVVDLKTVPDHVFSQKMLGDGFAILPKAGINTICSPCDGELIQIFPTNHAIGIQSKEGVEMIIHVGIDTVELKGEGFERLLEPPCTIKTGQALLNFNSDIITALNKETITPVVFTEMQSIKTIKVHYGILKKGDVVCKITLK</sequence>
<evidence type="ECO:0000259" key="7">
    <source>
        <dbReference type="PROSITE" id="PS51093"/>
    </source>
</evidence>
<dbReference type="PROSITE" id="PS00371">
    <property type="entry name" value="PTS_EIIA_TYPE_1_HIS"/>
    <property type="match status" value="1"/>
</dbReference>
<reference evidence="8 9" key="1">
    <citation type="submission" date="2020-11" db="EMBL/GenBank/DDBJ databases">
        <title>Fusibacter basophilias sp. nov.</title>
        <authorList>
            <person name="Qiu D."/>
        </authorList>
    </citation>
    <scope>NUCLEOTIDE SEQUENCE [LARGE SCALE GENOMIC DNA]</scope>
    <source>
        <strain evidence="8 9">Q10-2</strain>
    </source>
</reference>
<accession>A0ABR9ZTN0</accession>
<name>A0ABR9ZTN0_9FIRM</name>
<proteinExistence type="predicted"/>
<dbReference type="Pfam" id="PF00358">
    <property type="entry name" value="PTS_EIIA_1"/>
    <property type="match status" value="1"/>
</dbReference>
<evidence type="ECO:0000256" key="3">
    <source>
        <dbReference type="ARBA" id="ARBA00022597"/>
    </source>
</evidence>
<dbReference type="PANTHER" id="PTHR45008">
    <property type="entry name" value="PTS SYSTEM GLUCOSE-SPECIFIC EIIA COMPONENT"/>
    <property type="match status" value="1"/>
</dbReference>
<dbReference type="PROSITE" id="PS51093">
    <property type="entry name" value="PTS_EIIA_TYPE_1"/>
    <property type="match status" value="1"/>
</dbReference>